<feature type="region of interest" description="Disordered" evidence="1">
    <location>
        <begin position="321"/>
        <end position="340"/>
    </location>
</feature>
<feature type="compositionally biased region" description="Basic and acidic residues" evidence="1">
    <location>
        <begin position="44"/>
        <end position="53"/>
    </location>
</feature>
<sequence length="417" mass="46058">MYDADVGENVKNCAEGGPSHVLKSVSSHVKEGQRKASTSPVRPDASRSENCVDGKSHANFDIGRSGTHVEKPNASIDSVPDKDQHSVGILFLAHDGVTNPLLWEKWRASDKVFASRIRFFVFRNTKISHPSFFTTKYDLKLRLRTKWCSSSIVHATIKSLQAVLEGDTSVGMIYIVSGYDIPIQPPSALFTTRSVITEGVFKNVVPFRSVIAFTPGEDMDLKEASGWGKRNEKLRQSAVSHVQWCGLTRGHARLIVAYPDLKQLFKLGNKISSACCPDEWVLGTALLLQLRCQATPTKANKCGTNGHDDGKEYWRGAEGVRHSPREADVPTTTASDTSIPNPSGCLESFDVIDWPITDQYRSGRQAQSPLLWEDMEATSHKLLSLLAQHGCQGMPQKSKSKGQLTLQWRPTRKSTPA</sequence>
<accession>W7U8N4</accession>
<feature type="region of interest" description="Disordered" evidence="1">
    <location>
        <begin position="392"/>
        <end position="417"/>
    </location>
</feature>
<dbReference type="EMBL" id="AZIL01000177">
    <property type="protein sequence ID" value="EWM29176.1"/>
    <property type="molecule type" value="Genomic_DNA"/>
</dbReference>
<keyword evidence="3" id="KW-1185">Reference proteome</keyword>
<evidence type="ECO:0000256" key="1">
    <source>
        <dbReference type="SAM" id="MobiDB-lite"/>
    </source>
</evidence>
<reference evidence="2 3" key="1">
    <citation type="journal article" date="2014" name="Mol. Plant">
        <title>Chromosome Scale Genome Assembly and Transcriptome Profiling of Nannochloropsis gaditana in Nitrogen Depletion.</title>
        <authorList>
            <person name="Corteggiani Carpinelli E."/>
            <person name="Telatin A."/>
            <person name="Vitulo N."/>
            <person name="Forcato C."/>
            <person name="D'Angelo M."/>
            <person name="Schiavon R."/>
            <person name="Vezzi A."/>
            <person name="Giacometti G.M."/>
            <person name="Morosinotto T."/>
            <person name="Valle G."/>
        </authorList>
    </citation>
    <scope>NUCLEOTIDE SEQUENCE [LARGE SCALE GENOMIC DNA]</scope>
    <source>
        <strain evidence="2 3">B-31</strain>
    </source>
</reference>
<organism evidence="2 3">
    <name type="scientific">Nannochloropsis gaditana</name>
    <dbReference type="NCBI Taxonomy" id="72520"/>
    <lineage>
        <taxon>Eukaryota</taxon>
        <taxon>Sar</taxon>
        <taxon>Stramenopiles</taxon>
        <taxon>Ochrophyta</taxon>
        <taxon>Eustigmatophyceae</taxon>
        <taxon>Eustigmatales</taxon>
        <taxon>Monodopsidaceae</taxon>
        <taxon>Nannochloropsis</taxon>
    </lineage>
</organism>
<dbReference type="OrthoDB" id="10424416at2759"/>
<feature type="compositionally biased region" description="Polar residues" evidence="1">
    <location>
        <begin position="395"/>
        <end position="417"/>
    </location>
</feature>
<proteinExistence type="predicted"/>
<feature type="region of interest" description="Disordered" evidence="1">
    <location>
        <begin position="1"/>
        <end position="53"/>
    </location>
</feature>
<dbReference type="AlphaFoldDB" id="W7U8N4"/>
<evidence type="ECO:0000313" key="2">
    <source>
        <dbReference type="EMBL" id="EWM29176.1"/>
    </source>
</evidence>
<name>W7U8N4_9STRA</name>
<evidence type="ECO:0000313" key="3">
    <source>
        <dbReference type="Proteomes" id="UP000019335"/>
    </source>
</evidence>
<feature type="compositionally biased region" description="Polar residues" evidence="1">
    <location>
        <begin position="330"/>
        <end position="340"/>
    </location>
</feature>
<gene>
    <name evidence="2" type="ORF">Naga_100007g62</name>
</gene>
<protein>
    <submittedName>
        <fullName evidence="2">Uncharacterized protein</fullName>
    </submittedName>
</protein>
<comment type="caution">
    <text evidence="2">The sequence shown here is derived from an EMBL/GenBank/DDBJ whole genome shotgun (WGS) entry which is preliminary data.</text>
</comment>
<dbReference type="Proteomes" id="UP000019335">
    <property type="component" value="Chromosome 3"/>
</dbReference>